<evidence type="ECO:0000256" key="2">
    <source>
        <dbReference type="ARBA" id="ARBA00022692"/>
    </source>
</evidence>
<dbReference type="PANTHER" id="PTHR43229">
    <property type="entry name" value="NODULATION PROTEIN J"/>
    <property type="match status" value="1"/>
</dbReference>
<dbReference type="InterPro" id="IPR013525">
    <property type="entry name" value="ABC2_TM"/>
</dbReference>
<feature type="transmembrane region" description="Helical" evidence="6">
    <location>
        <begin position="230"/>
        <end position="249"/>
    </location>
</feature>
<evidence type="ECO:0000259" key="7">
    <source>
        <dbReference type="PROSITE" id="PS51012"/>
    </source>
</evidence>
<evidence type="ECO:0000256" key="4">
    <source>
        <dbReference type="ARBA" id="ARBA00023136"/>
    </source>
</evidence>
<feature type="domain" description="ABC transmembrane type-2" evidence="7">
    <location>
        <begin position="23"/>
        <end position="255"/>
    </location>
</feature>
<dbReference type="PROSITE" id="PS51012">
    <property type="entry name" value="ABC_TM2"/>
    <property type="match status" value="1"/>
</dbReference>
<keyword evidence="9" id="KW-1185">Reference proteome</keyword>
<dbReference type="GO" id="GO:0043190">
    <property type="term" value="C:ATP-binding cassette (ABC) transporter complex"/>
    <property type="evidence" value="ECO:0007669"/>
    <property type="project" value="InterPro"/>
</dbReference>
<evidence type="ECO:0000256" key="3">
    <source>
        <dbReference type="ARBA" id="ARBA00022989"/>
    </source>
</evidence>
<evidence type="ECO:0000313" key="9">
    <source>
        <dbReference type="Proteomes" id="UP000292452"/>
    </source>
</evidence>
<protein>
    <recommendedName>
        <fullName evidence="6">Transport permease protein</fullName>
    </recommendedName>
</protein>
<dbReference type="Pfam" id="PF01061">
    <property type="entry name" value="ABC2_membrane"/>
    <property type="match status" value="1"/>
</dbReference>
<comment type="similarity">
    <text evidence="6">Belongs to the ABC-2 integral membrane protein family.</text>
</comment>
<evidence type="ECO:0000313" key="8">
    <source>
        <dbReference type="EMBL" id="TBO61461.1"/>
    </source>
</evidence>
<gene>
    <name evidence="8" type="ORF">EYS09_01155</name>
</gene>
<feature type="transmembrane region" description="Helical" evidence="6">
    <location>
        <begin position="105"/>
        <end position="128"/>
    </location>
</feature>
<dbReference type="GO" id="GO:0140359">
    <property type="term" value="F:ABC-type transporter activity"/>
    <property type="evidence" value="ECO:0007669"/>
    <property type="project" value="InterPro"/>
</dbReference>
<keyword evidence="2 6" id="KW-0812">Transmembrane</keyword>
<evidence type="ECO:0000256" key="1">
    <source>
        <dbReference type="ARBA" id="ARBA00004141"/>
    </source>
</evidence>
<keyword evidence="6" id="KW-1003">Cell membrane</keyword>
<dbReference type="AlphaFoldDB" id="A0A4V2JJ82"/>
<keyword evidence="6" id="KW-0813">Transport</keyword>
<keyword evidence="5" id="KW-0046">Antibiotic resistance</keyword>
<reference evidence="8 9" key="1">
    <citation type="submission" date="2019-02" db="EMBL/GenBank/DDBJ databases">
        <title>Draft Genome Sequence of Streptomyces sp. AM-2504, identified by 16S rRNA comparative analysis as a Streptomyces Kasugaensis strain.</title>
        <authorList>
            <person name="Napolioni V."/>
            <person name="Giuliodori A.M."/>
            <person name="Spurio R."/>
            <person name="Fabbretti A."/>
        </authorList>
    </citation>
    <scope>NUCLEOTIDE SEQUENCE [LARGE SCALE GENOMIC DNA]</scope>
    <source>
        <strain evidence="8 9">AM-2504</strain>
    </source>
</reference>
<sequence length="257" mass="27440">MKVLNDTRTAFARELGPELRQPVGLLFTMLLPFLFLALFAPLLPGMSPAGGDTGAGSRWQWFAPGMLVLLALSATAGAGASLLNEMSSGAFERMLVTPLSRAAMLVGRALKEVVILLTQALLILALLLPTDFRLRPLGALAGLALLTVFGIGIGTLSFTLALHSRKQQTLFYGVQQMIFFPLLLLSGVLLPIIQTSAPTWLYVLSRINPATYVVEAERALFDGRFAETNVLYGILAAMAIAVLGVVAGIRGMRNASV</sequence>
<accession>A0A4V2JJ82</accession>
<keyword evidence="3 6" id="KW-1133">Transmembrane helix</keyword>
<feature type="transmembrane region" description="Helical" evidence="6">
    <location>
        <begin position="62"/>
        <end position="84"/>
    </location>
</feature>
<proteinExistence type="inferred from homology"/>
<organism evidence="8 9">
    <name type="scientific">Streptomyces kasugaensis</name>
    <dbReference type="NCBI Taxonomy" id="1946"/>
    <lineage>
        <taxon>Bacteria</taxon>
        <taxon>Bacillati</taxon>
        <taxon>Actinomycetota</taxon>
        <taxon>Actinomycetes</taxon>
        <taxon>Kitasatosporales</taxon>
        <taxon>Streptomycetaceae</taxon>
        <taxon>Streptomyces</taxon>
    </lineage>
</organism>
<name>A0A4V2JJ82_STRKA</name>
<dbReference type="GO" id="GO:0046677">
    <property type="term" value="P:response to antibiotic"/>
    <property type="evidence" value="ECO:0007669"/>
    <property type="project" value="UniProtKB-KW"/>
</dbReference>
<dbReference type="Proteomes" id="UP000292452">
    <property type="component" value="Unassembled WGS sequence"/>
</dbReference>
<dbReference type="InterPro" id="IPR051784">
    <property type="entry name" value="Nod_factor_ABC_transporter"/>
</dbReference>
<feature type="transmembrane region" description="Helical" evidence="6">
    <location>
        <begin position="169"/>
        <end position="193"/>
    </location>
</feature>
<dbReference type="RefSeq" id="WP_131121898.1">
    <property type="nucleotide sequence ID" value="NZ_SIXH01000005.1"/>
</dbReference>
<comment type="caution">
    <text evidence="8">The sequence shown here is derived from an EMBL/GenBank/DDBJ whole genome shotgun (WGS) entry which is preliminary data.</text>
</comment>
<dbReference type="PIRSF" id="PIRSF006648">
    <property type="entry name" value="DrrB"/>
    <property type="match status" value="1"/>
</dbReference>
<comment type="subcellular location">
    <subcellularLocation>
        <location evidence="6">Cell membrane</location>
        <topology evidence="6">Multi-pass membrane protein</topology>
    </subcellularLocation>
    <subcellularLocation>
        <location evidence="1">Membrane</location>
        <topology evidence="1">Multi-pass membrane protein</topology>
    </subcellularLocation>
</comment>
<feature type="transmembrane region" description="Helical" evidence="6">
    <location>
        <begin position="23"/>
        <end position="42"/>
    </location>
</feature>
<feature type="transmembrane region" description="Helical" evidence="6">
    <location>
        <begin position="140"/>
        <end position="162"/>
    </location>
</feature>
<dbReference type="InterPro" id="IPR047817">
    <property type="entry name" value="ABC2_TM_bact-type"/>
</dbReference>
<evidence type="ECO:0000256" key="5">
    <source>
        <dbReference type="ARBA" id="ARBA00023251"/>
    </source>
</evidence>
<dbReference type="EMBL" id="SIXH01000005">
    <property type="protein sequence ID" value="TBO61461.1"/>
    <property type="molecule type" value="Genomic_DNA"/>
</dbReference>
<dbReference type="PANTHER" id="PTHR43229:SF3">
    <property type="entry name" value="ABC-TYPE MULTIDRUG TRANSPORT SYSTEM, PERMEASE COMPONENT"/>
    <property type="match status" value="1"/>
</dbReference>
<keyword evidence="4 6" id="KW-0472">Membrane</keyword>
<dbReference type="InterPro" id="IPR000412">
    <property type="entry name" value="ABC_2_transport"/>
</dbReference>
<evidence type="ECO:0000256" key="6">
    <source>
        <dbReference type="RuleBase" id="RU361157"/>
    </source>
</evidence>